<keyword evidence="3" id="KW-1185">Reference proteome</keyword>
<dbReference type="AlphaFoldDB" id="A0ABD1Y035"/>
<accession>A0ABD1Y035</accession>
<feature type="region of interest" description="Disordered" evidence="1">
    <location>
        <begin position="72"/>
        <end position="124"/>
    </location>
</feature>
<reference evidence="2 3" key="1">
    <citation type="submission" date="2024-09" db="EMBL/GenBank/DDBJ databases">
        <title>Chromosome-scale assembly of Riccia fluitans.</title>
        <authorList>
            <person name="Paukszto L."/>
            <person name="Sawicki J."/>
            <person name="Karawczyk K."/>
            <person name="Piernik-Szablinska J."/>
            <person name="Szczecinska M."/>
            <person name="Mazdziarz M."/>
        </authorList>
    </citation>
    <scope>NUCLEOTIDE SEQUENCE [LARGE SCALE GENOMIC DNA]</scope>
    <source>
        <strain evidence="2">Rf_01</strain>
        <tissue evidence="2">Aerial parts of the thallus</tissue>
    </source>
</reference>
<proteinExistence type="predicted"/>
<feature type="compositionally biased region" description="Basic residues" evidence="1">
    <location>
        <begin position="1"/>
        <end position="11"/>
    </location>
</feature>
<dbReference type="EMBL" id="JBHFFA010000006">
    <property type="protein sequence ID" value="KAL2620111.1"/>
    <property type="molecule type" value="Genomic_DNA"/>
</dbReference>
<feature type="region of interest" description="Disordered" evidence="1">
    <location>
        <begin position="1"/>
        <end position="37"/>
    </location>
</feature>
<feature type="compositionally biased region" description="Basic residues" evidence="1">
    <location>
        <begin position="19"/>
        <end position="28"/>
    </location>
</feature>
<evidence type="ECO:0000313" key="2">
    <source>
        <dbReference type="EMBL" id="KAL2620111.1"/>
    </source>
</evidence>
<evidence type="ECO:0000313" key="3">
    <source>
        <dbReference type="Proteomes" id="UP001605036"/>
    </source>
</evidence>
<gene>
    <name evidence="2" type="ORF">R1flu_000316</name>
</gene>
<evidence type="ECO:0000256" key="1">
    <source>
        <dbReference type="SAM" id="MobiDB-lite"/>
    </source>
</evidence>
<organism evidence="2 3">
    <name type="scientific">Riccia fluitans</name>
    <dbReference type="NCBI Taxonomy" id="41844"/>
    <lineage>
        <taxon>Eukaryota</taxon>
        <taxon>Viridiplantae</taxon>
        <taxon>Streptophyta</taxon>
        <taxon>Embryophyta</taxon>
        <taxon>Marchantiophyta</taxon>
        <taxon>Marchantiopsida</taxon>
        <taxon>Marchantiidae</taxon>
        <taxon>Marchantiales</taxon>
        <taxon>Ricciaceae</taxon>
        <taxon>Riccia</taxon>
    </lineage>
</organism>
<protein>
    <submittedName>
        <fullName evidence="2">Uncharacterized protein</fullName>
    </submittedName>
</protein>
<dbReference type="Proteomes" id="UP001605036">
    <property type="component" value="Unassembled WGS sequence"/>
</dbReference>
<sequence>MVARRKSRKQRRRDDRTTARGRCRGGKRRTQEETARKPCEWVRSTKRARSWNDGCRTFKRGMCREPGCMADRDTVGGAETSKKKRVNARGKQAYEAGPVANGMLSTRTQTPANGERPRNSHEKT</sequence>
<feature type="compositionally biased region" description="Polar residues" evidence="1">
    <location>
        <begin position="103"/>
        <end position="112"/>
    </location>
</feature>
<name>A0ABD1Y035_9MARC</name>
<comment type="caution">
    <text evidence="2">The sequence shown here is derived from an EMBL/GenBank/DDBJ whole genome shotgun (WGS) entry which is preliminary data.</text>
</comment>
<feature type="compositionally biased region" description="Basic and acidic residues" evidence="1">
    <location>
        <begin position="115"/>
        <end position="124"/>
    </location>
</feature>